<dbReference type="Gene3D" id="3.50.50.60">
    <property type="entry name" value="FAD/NAD(P)-binding domain"/>
    <property type="match status" value="2"/>
</dbReference>
<keyword evidence="3" id="KW-0732">Signal</keyword>
<keyword evidence="2" id="KW-0285">Flavoprotein</keyword>
<evidence type="ECO:0000256" key="3">
    <source>
        <dbReference type="ARBA" id="ARBA00022729"/>
    </source>
</evidence>
<gene>
    <name evidence="7" type="ORF">CVLEPA_LOCUS2337</name>
</gene>
<dbReference type="Proteomes" id="UP001642483">
    <property type="component" value="Unassembled WGS sequence"/>
</dbReference>
<evidence type="ECO:0000256" key="6">
    <source>
        <dbReference type="ARBA" id="ARBA00023027"/>
    </source>
</evidence>
<evidence type="ECO:0000256" key="1">
    <source>
        <dbReference type="ARBA" id="ARBA00005855"/>
    </source>
</evidence>
<dbReference type="Pfam" id="PF13450">
    <property type="entry name" value="NAD_binding_8"/>
    <property type="match status" value="1"/>
</dbReference>
<dbReference type="InterPro" id="IPR036188">
    <property type="entry name" value="FAD/NAD-bd_sf"/>
</dbReference>
<comment type="similarity">
    <text evidence="1">Belongs to the carotenoid/retinoid oxidoreductase family. CrtISO subfamily.</text>
</comment>
<reference evidence="7 8" key="1">
    <citation type="submission" date="2024-02" db="EMBL/GenBank/DDBJ databases">
        <authorList>
            <person name="Daric V."/>
            <person name="Darras S."/>
        </authorList>
    </citation>
    <scope>NUCLEOTIDE SEQUENCE [LARGE SCALE GENOMIC DNA]</scope>
</reference>
<keyword evidence="5" id="KW-0521">NADP</keyword>
<evidence type="ECO:0000256" key="5">
    <source>
        <dbReference type="ARBA" id="ARBA00022857"/>
    </source>
</evidence>
<protein>
    <recommendedName>
        <fullName evidence="9">All-trans-retinol 13,14-reductase</fullName>
    </recommendedName>
</protein>
<dbReference type="InterPro" id="IPR052206">
    <property type="entry name" value="Retinol_saturase"/>
</dbReference>
<evidence type="ECO:0000256" key="4">
    <source>
        <dbReference type="ARBA" id="ARBA00022827"/>
    </source>
</evidence>
<dbReference type="PANTHER" id="PTHR46091:SF3">
    <property type="entry name" value="AMINE OXIDASE DOMAIN-CONTAINING PROTEIN"/>
    <property type="match status" value="1"/>
</dbReference>
<organism evidence="7 8">
    <name type="scientific">Clavelina lepadiformis</name>
    <name type="common">Light-bulb sea squirt</name>
    <name type="synonym">Ascidia lepadiformis</name>
    <dbReference type="NCBI Taxonomy" id="159417"/>
    <lineage>
        <taxon>Eukaryota</taxon>
        <taxon>Metazoa</taxon>
        <taxon>Chordata</taxon>
        <taxon>Tunicata</taxon>
        <taxon>Ascidiacea</taxon>
        <taxon>Aplousobranchia</taxon>
        <taxon>Clavelinidae</taxon>
        <taxon>Clavelina</taxon>
    </lineage>
</organism>
<dbReference type="PANTHER" id="PTHR46091">
    <property type="entry name" value="BLR7054 PROTEIN"/>
    <property type="match status" value="1"/>
</dbReference>
<evidence type="ECO:0000313" key="7">
    <source>
        <dbReference type="EMBL" id="CAK8672637.1"/>
    </source>
</evidence>
<evidence type="ECO:0008006" key="9">
    <source>
        <dbReference type="Google" id="ProtNLM"/>
    </source>
</evidence>
<dbReference type="SUPFAM" id="SSF51905">
    <property type="entry name" value="FAD/NAD(P)-binding domain"/>
    <property type="match status" value="1"/>
</dbReference>
<name>A0ABP0F303_CLALP</name>
<comment type="caution">
    <text evidence="7">The sequence shown here is derived from an EMBL/GenBank/DDBJ whole genome shotgun (WGS) entry which is preliminary data.</text>
</comment>
<accession>A0ABP0F303</accession>
<sequence length="617" mass="69354">MSVIGFIFAILAFVVAWLWMKFQGYQKKSVFCNMKTCTPRPIEMDKEKRKKVLKRAFSLDKVPQDLDAIIVGSGMGSLTSAGFMARSGKKVLVLEQHDRVGGCTHTYKHKGCEYDIGIHYVGNMEPGSLNRCLLDFLTDSQLDWVELDSSFDTVVINKSETEAKQYPCTKGAKNFQKQLLQLFPGEAKAIDQYFRLLHKCRSASTVFVIIKMLPNFLLKALIFLKLHKIFFPGFNYLTRRSVKDILDNLTTNKDLKAVLAYPWGDYGVFPSESCFLMHGMLLNHMLRTGGFYPKGGASEIAYQMIPGILRAGGEVLTRAQVGEILIENGKACGVKVFLKKSKSPPCEIRAPIVISGAGIYNTYQTMMPKYISEKYQVMKNLDWLKPGLTCLQIMVGLNGTKEELNLPAKNFWIFSSDDPNAEAQEYLSMTKADAANSPIPLLFASFPSAKDPTWKDRFPGKSTCVVVTFSSLSWFEEWKDDDVKKRGAVYNNLKSSFVNQAWKQVLVHFPHLEDKVESLEGGTPLSHMHYLNSMHGEIYGAHHNMERFYFENAAKLSAGTPIPDLYLTGQDIFTCGFIGAAFSGVITASKVLNRFIILDLINHVKEVRRLRAKLSAS</sequence>
<dbReference type="EMBL" id="CAWYQH010000001">
    <property type="protein sequence ID" value="CAK8672637.1"/>
    <property type="molecule type" value="Genomic_DNA"/>
</dbReference>
<keyword evidence="6" id="KW-0520">NAD</keyword>
<evidence type="ECO:0000256" key="2">
    <source>
        <dbReference type="ARBA" id="ARBA00022630"/>
    </source>
</evidence>
<proteinExistence type="inferred from homology"/>
<keyword evidence="8" id="KW-1185">Reference proteome</keyword>
<keyword evidence="4" id="KW-0274">FAD</keyword>
<evidence type="ECO:0000313" key="8">
    <source>
        <dbReference type="Proteomes" id="UP001642483"/>
    </source>
</evidence>